<proteinExistence type="predicted"/>
<dbReference type="AlphaFoldDB" id="A0AB37B229"/>
<evidence type="ECO:0000313" key="1">
    <source>
        <dbReference type="EMBL" id="PRE55639.1"/>
    </source>
</evidence>
<reference evidence="1 2" key="1">
    <citation type="submission" date="2018-03" db="EMBL/GenBank/DDBJ databases">
        <authorList>
            <person name="Nguyen K."/>
            <person name="Fouts D."/>
            <person name="Sutton G."/>
        </authorList>
    </citation>
    <scope>NUCLEOTIDE SEQUENCE [LARGE SCALE GENOMIC DNA]</scope>
    <source>
        <strain evidence="1 2">AU14328</strain>
    </source>
</reference>
<comment type="caution">
    <text evidence="1">The sequence shown here is derived from an EMBL/GenBank/DDBJ whole genome shotgun (WGS) entry which is preliminary data.</text>
</comment>
<evidence type="ECO:0008006" key="3">
    <source>
        <dbReference type="Google" id="ProtNLM"/>
    </source>
</evidence>
<accession>A0AB37B229</accession>
<organism evidence="1 2">
    <name type="scientific">Burkholderia multivorans</name>
    <dbReference type="NCBI Taxonomy" id="87883"/>
    <lineage>
        <taxon>Bacteria</taxon>
        <taxon>Pseudomonadati</taxon>
        <taxon>Pseudomonadota</taxon>
        <taxon>Betaproteobacteria</taxon>
        <taxon>Burkholderiales</taxon>
        <taxon>Burkholderiaceae</taxon>
        <taxon>Burkholderia</taxon>
        <taxon>Burkholderia cepacia complex</taxon>
    </lineage>
</organism>
<name>A0AB37B229_9BURK</name>
<dbReference type="Proteomes" id="UP000237811">
    <property type="component" value="Unassembled WGS sequence"/>
</dbReference>
<protein>
    <recommendedName>
        <fullName evidence="3">Restriction alleviation protein, Lar family</fullName>
    </recommendedName>
</protein>
<dbReference type="Pfam" id="PF14354">
    <property type="entry name" value="Lar_restr_allev"/>
    <property type="match status" value="1"/>
</dbReference>
<gene>
    <name evidence="1" type="ORF">C6P99_01970</name>
</gene>
<sequence length="102" mass="10936">MRVRCRGVLRCAGRPSHGIGTSCRYRSAGPLPTPGGIVSNVLPCPFCGKPPYVAEEIDPDEWWYVACQTPGCILPAAAGHTSIESAIAKWNRRAPASEGEQK</sequence>
<evidence type="ECO:0000313" key="2">
    <source>
        <dbReference type="Proteomes" id="UP000237811"/>
    </source>
</evidence>
<dbReference type="EMBL" id="PVFR01000007">
    <property type="protein sequence ID" value="PRE55639.1"/>
    <property type="molecule type" value="Genomic_DNA"/>
</dbReference>